<evidence type="ECO:0000313" key="5">
    <source>
        <dbReference type="Proteomes" id="UP000187941"/>
    </source>
</evidence>
<dbReference type="STRING" id="1178516.AWR27_07070"/>
<keyword evidence="1 2" id="KW-0732">Signal</keyword>
<evidence type="ECO:0000313" key="4">
    <source>
        <dbReference type="EMBL" id="AQG79102.1"/>
    </source>
</evidence>
<dbReference type="EMBL" id="CP014263">
    <property type="protein sequence ID" value="AQG79102.1"/>
    <property type="molecule type" value="Genomic_DNA"/>
</dbReference>
<evidence type="ECO:0000256" key="1">
    <source>
        <dbReference type="ARBA" id="ARBA00022729"/>
    </source>
</evidence>
<dbReference type="InterPro" id="IPR027385">
    <property type="entry name" value="Beta-barrel_OMP"/>
</dbReference>
<dbReference type="OrthoDB" id="944714at2"/>
<dbReference type="SUPFAM" id="SSF56925">
    <property type="entry name" value="OMPA-like"/>
    <property type="match status" value="1"/>
</dbReference>
<dbReference type="AlphaFoldDB" id="A0A1P9WUQ0"/>
<reference evidence="4 5" key="1">
    <citation type="submission" date="2016-01" db="EMBL/GenBank/DDBJ databases">
        <authorList>
            <person name="Oliw E.H."/>
        </authorList>
    </citation>
    <scope>NUCLEOTIDE SEQUENCE [LARGE SCALE GENOMIC DNA]</scope>
    <source>
        <strain evidence="4 5">DY10</strain>
    </source>
</reference>
<accession>A0A1P9WUQ0</accession>
<dbReference type="InterPro" id="IPR011250">
    <property type="entry name" value="OMP/PagP_B-barrel"/>
</dbReference>
<organism evidence="4 5">
    <name type="scientific">Spirosoma montaniterrae</name>
    <dbReference type="NCBI Taxonomy" id="1178516"/>
    <lineage>
        <taxon>Bacteria</taxon>
        <taxon>Pseudomonadati</taxon>
        <taxon>Bacteroidota</taxon>
        <taxon>Cytophagia</taxon>
        <taxon>Cytophagales</taxon>
        <taxon>Cytophagaceae</taxon>
        <taxon>Spirosoma</taxon>
    </lineage>
</organism>
<gene>
    <name evidence="4" type="ORF">AWR27_07070</name>
</gene>
<evidence type="ECO:0000259" key="3">
    <source>
        <dbReference type="Pfam" id="PF13505"/>
    </source>
</evidence>
<dbReference type="Pfam" id="PF13505">
    <property type="entry name" value="OMP_b-brl"/>
    <property type="match status" value="1"/>
</dbReference>
<feature type="chain" id="PRO_5012817615" description="Outer membrane protein beta-barrel domain-containing protein" evidence="2">
    <location>
        <begin position="22"/>
        <end position="224"/>
    </location>
</feature>
<protein>
    <recommendedName>
        <fullName evidence="3">Outer membrane protein beta-barrel domain-containing protein</fullName>
    </recommendedName>
</protein>
<dbReference type="Gene3D" id="2.40.160.20">
    <property type="match status" value="1"/>
</dbReference>
<feature type="signal peptide" evidence="2">
    <location>
        <begin position="1"/>
        <end position="21"/>
    </location>
</feature>
<keyword evidence="5" id="KW-1185">Reference proteome</keyword>
<evidence type="ECO:0000256" key="2">
    <source>
        <dbReference type="SAM" id="SignalP"/>
    </source>
</evidence>
<dbReference type="RefSeq" id="WP_077130549.1">
    <property type="nucleotide sequence ID" value="NZ_CP014263.1"/>
</dbReference>
<feature type="domain" description="Outer membrane protein beta-barrel" evidence="3">
    <location>
        <begin position="14"/>
        <end position="182"/>
    </location>
</feature>
<dbReference type="KEGG" id="smon:AWR27_07070"/>
<dbReference type="Proteomes" id="UP000187941">
    <property type="component" value="Chromosome"/>
</dbReference>
<sequence>MKTRFPLLFSLLCVCVAPTFAQKRFSVGVVAAPAFNYSHTNLTFTAPNQNGQLVSTDFDQRSSGWAAIVGASADYAFTPRWSVSTGIWFSQSRSKQPYSFGSANTSARVISSGWAVPLLVNYRFSDRRFSPLVSVGIQGSFGGSTVFKPEAGSSFREFRINFGNELTVQPLLGAGIAYRLTERWSLMAQPLLVWRFRPQGDQFIRYNRTVSYQLQGQVRLMYSL</sequence>
<proteinExistence type="predicted"/>
<name>A0A1P9WUQ0_9BACT</name>